<feature type="compositionally biased region" description="Basic and acidic residues" evidence="1">
    <location>
        <begin position="158"/>
        <end position="174"/>
    </location>
</feature>
<feature type="region of interest" description="Disordered" evidence="1">
    <location>
        <begin position="154"/>
        <end position="174"/>
    </location>
</feature>
<dbReference type="Gene3D" id="2.40.50.140">
    <property type="entry name" value="Nucleic acid-binding proteins"/>
    <property type="match status" value="1"/>
</dbReference>
<evidence type="ECO:0000256" key="1">
    <source>
        <dbReference type="SAM" id="MobiDB-lite"/>
    </source>
</evidence>
<accession>A0A6C0JZ32</accession>
<dbReference type="Pfam" id="PF01176">
    <property type="entry name" value="eIF-1a"/>
    <property type="match status" value="1"/>
</dbReference>
<dbReference type="EMBL" id="MN740741">
    <property type="protein sequence ID" value="QHU09667.1"/>
    <property type="molecule type" value="Genomic_DNA"/>
</dbReference>
<dbReference type="InterPro" id="IPR001253">
    <property type="entry name" value="TIF_eIF-1A"/>
</dbReference>
<evidence type="ECO:0000259" key="2">
    <source>
        <dbReference type="PROSITE" id="PS50832"/>
    </source>
</evidence>
<reference evidence="3" key="1">
    <citation type="journal article" date="2020" name="Nature">
        <title>Giant virus diversity and host interactions through global metagenomics.</title>
        <authorList>
            <person name="Schulz F."/>
            <person name="Roux S."/>
            <person name="Paez-Espino D."/>
            <person name="Jungbluth S."/>
            <person name="Walsh D.A."/>
            <person name="Denef V.J."/>
            <person name="McMahon K.D."/>
            <person name="Konstantinidis K.T."/>
            <person name="Eloe-Fadrosh E.A."/>
            <person name="Kyrpides N.C."/>
            <person name="Woyke T."/>
        </authorList>
    </citation>
    <scope>NUCLEOTIDE SEQUENCE</scope>
    <source>
        <strain evidence="3">GVMAG-S-1101164-105</strain>
    </source>
</reference>
<protein>
    <recommendedName>
        <fullName evidence="2">S1-like domain-containing protein</fullName>
    </recommendedName>
</protein>
<organism evidence="3">
    <name type="scientific">viral metagenome</name>
    <dbReference type="NCBI Taxonomy" id="1070528"/>
    <lineage>
        <taxon>unclassified sequences</taxon>
        <taxon>metagenomes</taxon>
        <taxon>organismal metagenomes</taxon>
    </lineage>
</organism>
<dbReference type="PROSITE" id="PS50832">
    <property type="entry name" value="S1_IF1_TYPE"/>
    <property type="match status" value="1"/>
</dbReference>
<feature type="domain" description="S1-like" evidence="2">
    <location>
        <begin position="30"/>
        <end position="104"/>
    </location>
</feature>
<proteinExistence type="inferred from homology"/>
<dbReference type="HAMAP" id="MF_00216">
    <property type="entry name" value="aIF_1A"/>
    <property type="match status" value="1"/>
</dbReference>
<dbReference type="PANTHER" id="PTHR21668">
    <property type="entry name" value="EIF-1A"/>
    <property type="match status" value="1"/>
</dbReference>
<dbReference type="GO" id="GO:0003743">
    <property type="term" value="F:translation initiation factor activity"/>
    <property type="evidence" value="ECO:0007669"/>
    <property type="project" value="InterPro"/>
</dbReference>
<dbReference type="AlphaFoldDB" id="A0A6C0JZ32"/>
<name>A0A6C0JZ32_9ZZZZ</name>
<dbReference type="InterPro" id="IPR006196">
    <property type="entry name" value="RNA-binding_domain_S1_IF1"/>
</dbReference>
<sequence length="174" mass="19505">MPKNLKGGKQFKRKAKEGDVDLSAFTIDLQEGQQIARAIKMLGNRNILCYCNDNKIRICHICGKMRGRVFVDVGDIVVVSLREFELGSTKTTEDLNGDILAKYPYESLTRLKKDEGVNPKLFMQLETLDAARLNIMKGAAVNTIEDTVAGFEFDRDEDTAKEPESDSDLDVDKI</sequence>
<evidence type="ECO:0000313" key="3">
    <source>
        <dbReference type="EMBL" id="QHU09667.1"/>
    </source>
</evidence>
<dbReference type="SUPFAM" id="SSF50249">
    <property type="entry name" value="Nucleic acid-binding proteins"/>
    <property type="match status" value="1"/>
</dbReference>
<dbReference type="SMART" id="SM00652">
    <property type="entry name" value="eIF1a"/>
    <property type="match status" value="1"/>
</dbReference>
<dbReference type="InterPro" id="IPR012340">
    <property type="entry name" value="NA-bd_OB-fold"/>
</dbReference>
<dbReference type="GO" id="GO:0003723">
    <property type="term" value="F:RNA binding"/>
    <property type="evidence" value="ECO:0007669"/>
    <property type="project" value="InterPro"/>
</dbReference>